<name>A0A0C9SUM4_PAXIN</name>
<reference evidence="2 3" key="1">
    <citation type="submission" date="2014-06" db="EMBL/GenBank/DDBJ databases">
        <authorList>
            <consortium name="DOE Joint Genome Institute"/>
            <person name="Kuo A."/>
            <person name="Kohler A."/>
            <person name="Nagy L.G."/>
            <person name="Floudas D."/>
            <person name="Copeland A."/>
            <person name="Barry K.W."/>
            <person name="Cichocki N."/>
            <person name="Veneault-Fourrey C."/>
            <person name="LaButti K."/>
            <person name="Lindquist E.A."/>
            <person name="Lipzen A."/>
            <person name="Lundell T."/>
            <person name="Morin E."/>
            <person name="Murat C."/>
            <person name="Sun H."/>
            <person name="Tunlid A."/>
            <person name="Henrissat B."/>
            <person name="Grigoriev I.V."/>
            <person name="Hibbett D.S."/>
            <person name="Martin F."/>
            <person name="Nordberg H.P."/>
            <person name="Cantor M.N."/>
            <person name="Hua S.X."/>
        </authorList>
    </citation>
    <scope>NUCLEOTIDE SEQUENCE [LARGE SCALE GENOMIC DNA]</scope>
    <source>
        <strain evidence="2 3">ATCC 200175</strain>
    </source>
</reference>
<dbReference type="HOGENOM" id="CLU_000288_138_6_1"/>
<evidence type="ECO:0000259" key="1">
    <source>
        <dbReference type="Pfam" id="PF06985"/>
    </source>
</evidence>
<dbReference type="AlphaFoldDB" id="A0A0C9SUM4"/>
<dbReference type="PANTHER" id="PTHR10622:SF10">
    <property type="entry name" value="HET DOMAIN-CONTAINING PROTEIN"/>
    <property type="match status" value="1"/>
</dbReference>
<protein>
    <recommendedName>
        <fullName evidence="1">Heterokaryon incompatibility domain-containing protein</fullName>
    </recommendedName>
</protein>
<dbReference type="InterPro" id="IPR010730">
    <property type="entry name" value="HET"/>
</dbReference>
<evidence type="ECO:0000313" key="2">
    <source>
        <dbReference type="EMBL" id="KIJ12834.1"/>
    </source>
</evidence>
<organism evidence="2 3">
    <name type="scientific">Paxillus involutus ATCC 200175</name>
    <dbReference type="NCBI Taxonomy" id="664439"/>
    <lineage>
        <taxon>Eukaryota</taxon>
        <taxon>Fungi</taxon>
        <taxon>Dikarya</taxon>
        <taxon>Basidiomycota</taxon>
        <taxon>Agaricomycotina</taxon>
        <taxon>Agaricomycetes</taxon>
        <taxon>Agaricomycetidae</taxon>
        <taxon>Boletales</taxon>
        <taxon>Paxilineae</taxon>
        <taxon>Paxillaceae</taxon>
        <taxon>Paxillus</taxon>
    </lineage>
</organism>
<feature type="domain" description="Heterokaryon incompatibility" evidence="1">
    <location>
        <begin position="122"/>
        <end position="218"/>
    </location>
</feature>
<dbReference type="OrthoDB" id="674604at2759"/>
<sequence>MAKKLRNLRRTLVRAVSDPNEIVAKCSPDSEKSQQSGMSNITQSTELVDSGLEEETFSIQDAIDLAKSEMPLRLICTDEGKFYDRNDIEMRFKAEHSSLFEPTAVHPDPDTMLEIVRKFFTYAMLSHRWEAQEPLHKDVEGSDVFSLPPTPGATKLQNFCRHAKERGFRWAWSDTCCIDKSSTSELQKSIFSMFKWYRTSDLTIVYLSDVADNSTEALRKSVWFKRGWTLQELIAPDSLLFFQKDWTLLRTSDDLPLDNYKESSAFRNLVSEITGIEDSSLTTFDPASPTLSIRQRMSWAAHRKTTELEDVAYCLMGIFDVHFPIMYGEGDSAFRRLQVEIMAKSDDPSLFDWTGNPGSNSLLASSPKCFDPFAPPIIDPVPATMMLAKSIHKIPFVKQIQKGVDIVNTGFFNLQERVGVNAQHPANYLAGAKIHCHGLEYSIWDVEETKAMTESGGKLFQYHIIAESLHPVTVTLLEPIKTGFGYGRVQSKYLCIFRVWDQSLATGRSMVNDGNHPLRQPFVGHLLVSQPGGIYRRIRVKKRIVAKLAHPLELRMILQLRTLMIE</sequence>
<evidence type="ECO:0000313" key="3">
    <source>
        <dbReference type="Proteomes" id="UP000053647"/>
    </source>
</evidence>
<dbReference type="PANTHER" id="PTHR10622">
    <property type="entry name" value="HET DOMAIN-CONTAINING PROTEIN"/>
    <property type="match status" value="1"/>
</dbReference>
<accession>A0A0C9SUM4</accession>
<keyword evidence="3" id="KW-1185">Reference proteome</keyword>
<dbReference type="Pfam" id="PF06985">
    <property type="entry name" value="HET"/>
    <property type="match status" value="1"/>
</dbReference>
<gene>
    <name evidence="2" type="ORF">PAXINDRAFT_101046</name>
</gene>
<dbReference type="Proteomes" id="UP000053647">
    <property type="component" value="Unassembled WGS sequence"/>
</dbReference>
<proteinExistence type="predicted"/>
<dbReference type="EMBL" id="KN819359">
    <property type="protein sequence ID" value="KIJ12834.1"/>
    <property type="molecule type" value="Genomic_DNA"/>
</dbReference>
<reference evidence="3" key="2">
    <citation type="submission" date="2015-01" db="EMBL/GenBank/DDBJ databases">
        <title>Evolutionary Origins and Diversification of the Mycorrhizal Mutualists.</title>
        <authorList>
            <consortium name="DOE Joint Genome Institute"/>
            <consortium name="Mycorrhizal Genomics Consortium"/>
            <person name="Kohler A."/>
            <person name="Kuo A."/>
            <person name="Nagy L.G."/>
            <person name="Floudas D."/>
            <person name="Copeland A."/>
            <person name="Barry K.W."/>
            <person name="Cichocki N."/>
            <person name="Veneault-Fourrey C."/>
            <person name="LaButti K."/>
            <person name="Lindquist E.A."/>
            <person name="Lipzen A."/>
            <person name="Lundell T."/>
            <person name="Morin E."/>
            <person name="Murat C."/>
            <person name="Riley R."/>
            <person name="Ohm R."/>
            <person name="Sun H."/>
            <person name="Tunlid A."/>
            <person name="Henrissat B."/>
            <person name="Grigoriev I.V."/>
            <person name="Hibbett D.S."/>
            <person name="Martin F."/>
        </authorList>
    </citation>
    <scope>NUCLEOTIDE SEQUENCE [LARGE SCALE GENOMIC DNA]</scope>
    <source>
        <strain evidence="3">ATCC 200175</strain>
    </source>
</reference>